<comment type="caution">
    <text evidence="7">The sequence shown here is derived from an EMBL/GenBank/DDBJ whole genome shotgun (WGS) entry which is preliminary data.</text>
</comment>
<dbReference type="Proteomes" id="UP000647424">
    <property type="component" value="Unassembled WGS sequence"/>
</dbReference>
<dbReference type="GO" id="GO:0009018">
    <property type="term" value="F:sucrose phosphorylase activity"/>
    <property type="evidence" value="ECO:0007669"/>
    <property type="project" value="UniProtKB-EC"/>
</dbReference>
<evidence type="ECO:0000256" key="5">
    <source>
        <dbReference type="PIRSR" id="PIRSR003059-2"/>
    </source>
</evidence>
<evidence type="ECO:0000256" key="4">
    <source>
        <dbReference type="PIRSR" id="PIRSR003059-1"/>
    </source>
</evidence>
<dbReference type="InterPro" id="IPR016377">
    <property type="entry name" value="Sucrose_GGa_phosphorylase-rel"/>
</dbReference>
<name>A0A927FJ77_9BURK</name>
<reference evidence="7" key="1">
    <citation type="submission" date="2020-09" db="EMBL/GenBank/DDBJ databases">
        <title>Genome seq and assembly of Limnohabitants sp.</title>
        <authorList>
            <person name="Chhetri G."/>
        </authorList>
    </citation>
    <scope>NUCLEOTIDE SEQUENCE</scope>
    <source>
        <strain evidence="7">JUR4</strain>
    </source>
</reference>
<feature type="active site" description="Nucleophile" evidence="4">
    <location>
        <position position="193"/>
    </location>
</feature>
<dbReference type="InterPro" id="IPR017853">
    <property type="entry name" value="GH"/>
</dbReference>
<dbReference type="RefSeq" id="WP_191820449.1">
    <property type="nucleotide sequence ID" value="NZ_JACYFT010000005.1"/>
</dbReference>
<evidence type="ECO:0000256" key="1">
    <source>
        <dbReference type="ARBA" id="ARBA00008452"/>
    </source>
</evidence>
<feature type="binding site" evidence="5">
    <location>
        <begin position="290"/>
        <end position="291"/>
    </location>
    <ligand>
        <name>substrate</name>
    </ligand>
</feature>
<dbReference type="Pfam" id="PF00128">
    <property type="entry name" value="Alpha-amylase"/>
    <property type="match status" value="1"/>
</dbReference>
<comment type="similarity">
    <text evidence="1">Belongs to the glycosyl hydrolase 13 family. Sucrose phosphorylase subfamily.</text>
</comment>
<dbReference type="PIRSF" id="PIRSF003059">
    <property type="entry name" value="Sucrose_phosphorylase"/>
    <property type="match status" value="1"/>
</dbReference>
<proteinExistence type="inferred from homology"/>
<dbReference type="Gene3D" id="3.90.400.10">
    <property type="entry name" value="Oligo-1,6-glucosidase, Domain 2"/>
    <property type="match status" value="1"/>
</dbReference>
<dbReference type="PANTHER" id="PTHR38784:SF1">
    <property type="entry name" value="SUCROSE PHOSPHORYLASE"/>
    <property type="match status" value="1"/>
</dbReference>
<keyword evidence="2 7" id="KW-0328">Glycosyltransferase</keyword>
<feature type="binding site" evidence="5">
    <location>
        <position position="50"/>
    </location>
    <ligand>
        <name>substrate</name>
    </ligand>
</feature>
<dbReference type="AlphaFoldDB" id="A0A927FJ77"/>
<keyword evidence="8" id="KW-1185">Reference proteome</keyword>
<gene>
    <name evidence="7" type="ORF">IC609_15600</name>
</gene>
<dbReference type="Gene3D" id="3.20.20.80">
    <property type="entry name" value="Glycosidases"/>
    <property type="match status" value="1"/>
</dbReference>
<feature type="binding site" evidence="5">
    <location>
        <begin position="344"/>
        <end position="347"/>
    </location>
    <ligand>
        <name>substrate</name>
    </ligand>
</feature>
<dbReference type="SUPFAM" id="SSF51445">
    <property type="entry name" value="(Trans)glycosidases"/>
    <property type="match status" value="1"/>
</dbReference>
<dbReference type="PANTHER" id="PTHR38784">
    <property type="entry name" value="SUCROSE PHOSPHORYLASE"/>
    <property type="match status" value="1"/>
</dbReference>
<accession>A0A927FJ77</accession>
<dbReference type="GO" id="GO:0005975">
    <property type="term" value="P:carbohydrate metabolic process"/>
    <property type="evidence" value="ECO:0007669"/>
    <property type="project" value="InterPro"/>
</dbReference>
<dbReference type="InterPro" id="IPR006047">
    <property type="entry name" value="GH13_cat_dom"/>
</dbReference>
<feature type="binding site" evidence="5">
    <location>
        <position position="401"/>
    </location>
    <ligand>
        <name>substrate</name>
    </ligand>
</feature>
<feature type="binding site" evidence="5">
    <location>
        <position position="88"/>
    </location>
    <ligand>
        <name>sucrose</name>
        <dbReference type="ChEBI" id="CHEBI:17992"/>
    </ligand>
</feature>
<sequence length="490" mass="54770">MKNQVQLITYVDRFGGKDLTQLRELLTGPLKGVFGGVHLLPFFYKIDGADAGFDPIDHTRVDDRLGDWSHVRQLAQEHDVMADVIVNHMSSESPQFLDYSKKGSTSEYDGLFLTMESVFPNGATEQDFLNVYRPRPGMPFTVTTLANGERRLLWTTFTSQQIDIDVHHPAGKAYLDSILQSLSDSGVTMVRLDAVGYAIKKAGKNCFMMPETFEFIGEFAARARELGLEVLVEIHSYYKRQIEIAKKVDWVYDFALPPLVLHALEFGRSGPLLNWLGQRPNNAVTVLDTHDGIGIIDIGADAADRAGNPGLVPPHELDELVERMHRNSQGQSRKATGAAASNLDLYQVNCTFFDALARNESAYLVARAIQFFVPGIPQVYYVGLLAGHNDMALLERTQVGRDINRHYYPRAEVLEAMETPVVSRLIELIRLRNAHPAFNGQFSSAAPAEHQLVMTWTAGEHFARLEVDLKAKTGVISCSDMLGERRFMLD</sequence>
<evidence type="ECO:0000313" key="8">
    <source>
        <dbReference type="Proteomes" id="UP000647424"/>
    </source>
</evidence>
<feature type="binding site" evidence="5">
    <location>
        <begin position="191"/>
        <end position="193"/>
    </location>
    <ligand>
        <name>substrate</name>
    </ligand>
</feature>
<evidence type="ECO:0000259" key="6">
    <source>
        <dbReference type="SMART" id="SM00642"/>
    </source>
</evidence>
<dbReference type="EMBL" id="JACYFT010000005">
    <property type="protein sequence ID" value="MBD8051961.1"/>
    <property type="molecule type" value="Genomic_DNA"/>
</dbReference>
<dbReference type="InterPro" id="IPR045857">
    <property type="entry name" value="O16G_dom_2"/>
</dbReference>
<evidence type="ECO:0000256" key="3">
    <source>
        <dbReference type="ARBA" id="ARBA00022679"/>
    </source>
</evidence>
<dbReference type="SMART" id="SM00642">
    <property type="entry name" value="Aamy"/>
    <property type="match status" value="1"/>
</dbReference>
<dbReference type="NCBIfam" id="TIGR03852">
    <property type="entry name" value="sucrose_gtfA"/>
    <property type="match status" value="1"/>
</dbReference>
<organism evidence="7 8">
    <name type="scientific">Limnohabitans radicicola</name>
    <dbReference type="NCBI Taxonomy" id="2771427"/>
    <lineage>
        <taxon>Bacteria</taxon>
        <taxon>Pseudomonadati</taxon>
        <taxon>Pseudomonadota</taxon>
        <taxon>Betaproteobacteria</taxon>
        <taxon>Burkholderiales</taxon>
        <taxon>Comamonadaceae</taxon>
        <taxon>Limnohabitans</taxon>
    </lineage>
</organism>
<evidence type="ECO:0000256" key="2">
    <source>
        <dbReference type="ARBA" id="ARBA00022676"/>
    </source>
</evidence>
<evidence type="ECO:0000313" key="7">
    <source>
        <dbReference type="EMBL" id="MBD8051961.1"/>
    </source>
</evidence>
<feature type="binding site" evidence="5">
    <location>
        <position position="233"/>
    </location>
    <ligand>
        <name>substrate</name>
    </ligand>
</feature>
<feature type="domain" description="Glycosyl hydrolase family 13 catalytic" evidence="6">
    <location>
        <begin position="8"/>
        <end position="432"/>
    </location>
</feature>
<feature type="active site" description="Proton donor" evidence="4">
    <location>
        <position position="233"/>
    </location>
</feature>
<dbReference type="InterPro" id="IPR022527">
    <property type="entry name" value="Sucrose_phospho"/>
</dbReference>
<keyword evidence="3 7" id="KW-0808">Transferase</keyword>
<dbReference type="EC" id="2.4.1.7" evidence="7"/>
<protein>
    <submittedName>
        <fullName evidence="7">Sucrose phosphorylase</fullName>
        <ecNumber evidence="7">2.4.1.7</ecNumber>
    </submittedName>
</protein>
<dbReference type="CDD" id="cd11355">
    <property type="entry name" value="AmyAc_Sucrose_phosphorylase"/>
    <property type="match status" value="1"/>
</dbReference>